<keyword evidence="8 10" id="KW-0472">Membrane</keyword>
<evidence type="ECO:0000256" key="2">
    <source>
        <dbReference type="ARBA" id="ARBA00022516"/>
    </source>
</evidence>
<proteinExistence type="inferred from homology"/>
<keyword evidence="5 10" id="KW-0276">Fatty acid metabolism</keyword>
<dbReference type="PANTHER" id="PTHR11157:SF17">
    <property type="entry name" value="ELONGATION OF VERY LONG CHAIN FATTY ACIDS PROTEIN 6"/>
    <property type="match status" value="1"/>
</dbReference>
<evidence type="ECO:0000256" key="5">
    <source>
        <dbReference type="ARBA" id="ARBA00022832"/>
    </source>
</evidence>
<evidence type="ECO:0000256" key="3">
    <source>
        <dbReference type="ARBA" id="ARBA00022679"/>
    </source>
</evidence>
<dbReference type="Proteomes" id="UP000027265">
    <property type="component" value="Unassembled WGS sequence"/>
</dbReference>
<dbReference type="GO" id="GO:0034626">
    <property type="term" value="P:fatty acid elongation, polyunsaturated fatty acid"/>
    <property type="evidence" value="ECO:0007669"/>
    <property type="project" value="TreeGrafter"/>
</dbReference>
<protein>
    <recommendedName>
        <fullName evidence="10">Elongation of fatty acids protein</fullName>
        <ecNumber evidence="10">2.3.1.-</ecNumber>
    </recommendedName>
</protein>
<dbReference type="InParanoid" id="A0A067P3M9"/>
<keyword evidence="4 10" id="KW-0812">Transmembrane</keyword>
<feature type="transmembrane region" description="Helical" evidence="10">
    <location>
        <begin position="227"/>
        <end position="246"/>
    </location>
</feature>
<dbReference type="PANTHER" id="PTHR11157">
    <property type="entry name" value="FATTY ACID ACYL TRANSFERASE-RELATED"/>
    <property type="match status" value="1"/>
</dbReference>
<keyword evidence="13" id="KW-1185">Reference proteome</keyword>
<keyword evidence="6 10" id="KW-1133">Transmembrane helix</keyword>
<organism evidence="12 13">
    <name type="scientific">Jaapia argillacea MUCL 33604</name>
    <dbReference type="NCBI Taxonomy" id="933084"/>
    <lineage>
        <taxon>Eukaryota</taxon>
        <taxon>Fungi</taxon>
        <taxon>Dikarya</taxon>
        <taxon>Basidiomycota</taxon>
        <taxon>Agaricomycotina</taxon>
        <taxon>Agaricomycetes</taxon>
        <taxon>Agaricomycetidae</taxon>
        <taxon>Jaapiales</taxon>
        <taxon>Jaapiaceae</taxon>
        <taxon>Jaapia</taxon>
    </lineage>
</organism>
<reference evidence="13" key="1">
    <citation type="journal article" date="2014" name="Proc. Natl. Acad. Sci. U.S.A.">
        <title>Extensive sampling of basidiomycete genomes demonstrates inadequacy of the white-rot/brown-rot paradigm for wood decay fungi.</title>
        <authorList>
            <person name="Riley R."/>
            <person name="Salamov A.A."/>
            <person name="Brown D.W."/>
            <person name="Nagy L.G."/>
            <person name="Floudas D."/>
            <person name="Held B.W."/>
            <person name="Levasseur A."/>
            <person name="Lombard V."/>
            <person name="Morin E."/>
            <person name="Otillar R."/>
            <person name="Lindquist E.A."/>
            <person name="Sun H."/>
            <person name="LaButti K.M."/>
            <person name="Schmutz J."/>
            <person name="Jabbour D."/>
            <person name="Luo H."/>
            <person name="Baker S.E."/>
            <person name="Pisabarro A.G."/>
            <person name="Walton J.D."/>
            <person name="Blanchette R.A."/>
            <person name="Henrissat B."/>
            <person name="Martin F."/>
            <person name="Cullen D."/>
            <person name="Hibbett D.S."/>
            <person name="Grigoriev I.V."/>
        </authorList>
    </citation>
    <scope>NUCLEOTIDE SEQUENCE [LARGE SCALE GENOMIC DNA]</scope>
    <source>
        <strain evidence="13">MUCL 33604</strain>
    </source>
</reference>
<dbReference type="GO" id="GO:0009922">
    <property type="term" value="F:fatty acid elongase activity"/>
    <property type="evidence" value="ECO:0007669"/>
    <property type="project" value="InterPro"/>
</dbReference>
<evidence type="ECO:0000256" key="4">
    <source>
        <dbReference type="ARBA" id="ARBA00022692"/>
    </source>
</evidence>
<dbReference type="InterPro" id="IPR002076">
    <property type="entry name" value="ELO_fam"/>
</dbReference>
<dbReference type="OrthoDB" id="3262355at2759"/>
<gene>
    <name evidence="12" type="ORF">JAAARDRAFT_42824</name>
</gene>
<evidence type="ECO:0000313" key="12">
    <source>
        <dbReference type="EMBL" id="KDQ49508.1"/>
    </source>
</evidence>
<evidence type="ECO:0000256" key="11">
    <source>
        <dbReference type="SAM" id="MobiDB-lite"/>
    </source>
</evidence>
<evidence type="ECO:0000256" key="6">
    <source>
        <dbReference type="ARBA" id="ARBA00022989"/>
    </source>
</evidence>
<feature type="transmembrane region" description="Helical" evidence="10">
    <location>
        <begin position="36"/>
        <end position="59"/>
    </location>
</feature>
<dbReference type="EMBL" id="KL197782">
    <property type="protein sequence ID" value="KDQ49508.1"/>
    <property type="molecule type" value="Genomic_DNA"/>
</dbReference>
<comment type="similarity">
    <text evidence="10">Belongs to the ELO family.</text>
</comment>
<sequence>MTQTSTFQHDSQDVPHSEKSSAPPSSHSLSSPPPTMAFLTSLPTILTSSIVFISFALSIHSHVKQNGPVPLARRLMRLSNVFYSIFSLVFCIAIVSSLWRHVGGNNTTISWFQVGDDTLRFAFHLSKLYEYLDIFFVLGSGSPVSIHFAFHHLTTPYLTYARTIRSPAYWQPFVILNTFHHSLMYAYFGGLSKFSRLLPYTGYLQLIVGILVEVASIFVHWDGPDAVWPNVFAASLFSCYAVLFAGDLREAGKAVGEKVE</sequence>
<feature type="compositionally biased region" description="Basic and acidic residues" evidence="11">
    <location>
        <begin position="10"/>
        <end position="19"/>
    </location>
</feature>
<comment type="catalytic activity">
    <reaction evidence="10">
        <text>an acyl-CoA + malonyl-CoA + H(+) = a 3-oxoacyl-CoA + CO2 + CoA</text>
        <dbReference type="Rhea" id="RHEA:50252"/>
        <dbReference type="ChEBI" id="CHEBI:15378"/>
        <dbReference type="ChEBI" id="CHEBI:16526"/>
        <dbReference type="ChEBI" id="CHEBI:57287"/>
        <dbReference type="ChEBI" id="CHEBI:57384"/>
        <dbReference type="ChEBI" id="CHEBI:58342"/>
        <dbReference type="ChEBI" id="CHEBI:90726"/>
    </reaction>
    <physiologicalReaction direction="left-to-right" evidence="10">
        <dbReference type="Rhea" id="RHEA:50253"/>
    </physiologicalReaction>
</comment>
<keyword evidence="9 10" id="KW-0275">Fatty acid biosynthesis</keyword>
<dbReference type="HOGENOM" id="CLU_092108_0_0_1"/>
<evidence type="ECO:0000256" key="1">
    <source>
        <dbReference type="ARBA" id="ARBA00004141"/>
    </source>
</evidence>
<evidence type="ECO:0000256" key="8">
    <source>
        <dbReference type="ARBA" id="ARBA00023136"/>
    </source>
</evidence>
<keyword evidence="2 10" id="KW-0444">Lipid biosynthesis</keyword>
<keyword evidence="7 10" id="KW-0443">Lipid metabolism</keyword>
<dbReference type="GO" id="GO:0034625">
    <property type="term" value="P:fatty acid elongation, monounsaturated fatty acid"/>
    <property type="evidence" value="ECO:0007669"/>
    <property type="project" value="TreeGrafter"/>
</dbReference>
<dbReference type="GO" id="GO:0030148">
    <property type="term" value="P:sphingolipid biosynthetic process"/>
    <property type="evidence" value="ECO:0007669"/>
    <property type="project" value="TreeGrafter"/>
</dbReference>
<feature type="compositionally biased region" description="Low complexity" evidence="11">
    <location>
        <begin position="20"/>
        <end position="30"/>
    </location>
</feature>
<dbReference type="Pfam" id="PF01151">
    <property type="entry name" value="ELO"/>
    <property type="match status" value="1"/>
</dbReference>
<feature type="transmembrane region" description="Helical" evidence="10">
    <location>
        <begin position="168"/>
        <end position="188"/>
    </location>
</feature>
<name>A0A067P3M9_9AGAM</name>
<evidence type="ECO:0000256" key="9">
    <source>
        <dbReference type="ARBA" id="ARBA00023160"/>
    </source>
</evidence>
<keyword evidence="3 10" id="KW-0808">Transferase</keyword>
<dbReference type="GO" id="GO:0005789">
    <property type="term" value="C:endoplasmic reticulum membrane"/>
    <property type="evidence" value="ECO:0007669"/>
    <property type="project" value="TreeGrafter"/>
</dbReference>
<dbReference type="GO" id="GO:0019367">
    <property type="term" value="P:fatty acid elongation, saturated fatty acid"/>
    <property type="evidence" value="ECO:0007669"/>
    <property type="project" value="TreeGrafter"/>
</dbReference>
<dbReference type="GO" id="GO:0042761">
    <property type="term" value="P:very long-chain fatty acid biosynthetic process"/>
    <property type="evidence" value="ECO:0007669"/>
    <property type="project" value="TreeGrafter"/>
</dbReference>
<feature type="transmembrane region" description="Helical" evidence="10">
    <location>
        <begin position="200"/>
        <end position="221"/>
    </location>
</feature>
<feature type="transmembrane region" description="Helical" evidence="10">
    <location>
        <begin position="80"/>
        <end position="99"/>
    </location>
</feature>
<comment type="subcellular location">
    <subcellularLocation>
        <location evidence="1">Membrane</location>
        <topology evidence="1">Multi-pass membrane protein</topology>
    </subcellularLocation>
</comment>
<evidence type="ECO:0000256" key="7">
    <source>
        <dbReference type="ARBA" id="ARBA00023098"/>
    </source>
</evidence>
<dbReference type="AlphaFoldDB" id="A0A067P3M9"/>
<accession>A0A067P3M9</accession>
<dbReference type="EC" id="2.3.1.-" evidence="10"/>
<feature type="region of interest" description="Disordered" evidence="11">
    <location>
        <begin position="1"/>
        <end position="32"/>
    </location>
</feature>
<evidence type="ECO:0000256" key="10">
    <source>
        <dbReference type="RuleBase" id="RU361115"/>
    </source>
</evidence>
<evidence type="ECO:0000313" key="13">
    <source>
        <dbReference type="Proteomes" id="UP000027265"/>
    </source>
</evidence>